<keyword evidence="2" id="KW-0812">Transmembrane</keyword>
<protein>
    <submittedName>
        <fullName evidence="3">Uncharacterized protein</fullName>
    </submittedName>
</protein>
<dbReference type="AlphaFoldDB" id="A0A7S3JQA0"/>
<evidence type="ECO:0000313" key="3">
    <source>
        <dbReference type="EMBL" id="CAE0361534.1"/>
    </source>
</evidence>
<organism evidence="3">
    <name type="scientific">Aureoumbra lagunensis</name>
    <dbReference type="NCBI Taxonomy" id="44058"/>
    <lineage>
        <taxon>Eukaryota</taxon>
        <taxon>Sar</taxon>
        <taxon>Stramenopiles</taxon>
        <taxon>Ochrophyta</taxon>
        <taxon>Pelagophyceae</taxon>
        <taxon>Pelagomonadales</taxon>
        <taxon>Aureoumbra</taxon>
    </lineage>
</organism>
<gene>
    <name evidence="3" type="ORF">ALAG00032_LOCUS2267</name>
</gene>
<proteinExistence type="predicted"/>
<sequence>MSSSMSPRAMSALRGIVDPQRQFDDVEGIADNDNRQEIAVKEEHVIRAKEEEPIVEDVLSRHTETTRDYEVPNKFFQKLKVEAVTTTATDVLRLVVVQKSRGGIPRRVAAAVIPLSDLLSQTTPPEPSWIQATNVGPRGTLSRNGEILASVWIEGDDDERRSFSRFSEYMTPTDAKTSTSQKNKNYTKDKYIINFFGLSIIALVFAYLTYSAHNIISSFKYFSYICSWQVIKISLLCFGVSALFFSSSVVPCLMGKTLAYMIERYGLLSVCRVQCDSLRLSCFVVKSSADELPPRSDTIKKQSREAKRAAAKAGKLGAALVAATPKGRHWRLVLALEARGFRFFNPSASRYPHEHLASVKQLQLCLSLPLRHVLPALKRIRNCHWRPSPRKCVAAFGLLSSSATSVMKKETTTDFDEEKEKSENNDDDDYSWRRKTAQPRATRPEVAAVIVVEKFDLLGPQVNLEMDAASELNVVALTRDLADAKVAALLPKHQYAPNSLCIQILQARNVPRQVPSQQQGGSSFFLTAGRRSSSCLIPGESMISGCRRGDTEHNIDPTERSKSARTIKTSRDTSPPVPTTPQGCRPGQLLVVRCRIRNEKCDSRPSSSLTEHEHQRLGASWNNENISFSGRTDDASAVLSLELFVVDSARSKPKHSIGRWLTTLEALANRPRVRLVHTDDDFCVRRSANRAKSASFEVEGWFPLRDSELEYFDPNDASAEHLGAIRLRICWRHQNRDENHFSTGPSFSFQDSSTQQDNTSVNSASKSSSFTKTAMDQLVENSLETKLRIGSLRYTARMLSTFPLLLDIRSIVLADVIVRLHDIFMGKAGQSVLGTGEHARIQIPSIIIDGDTFIHRDPLHGAVSIFDFLRDFFIRGCGEKMFSTSFIYQLLSAISVVPR</sequence>
<feature type="region of interest" description="Disordered" evidence="1">
    <location>
        <begin position="546"/>
        <end position="584"/>
    </location>
</feature>
<evidence type="ECO:0000256" key="1">
    <source>
        <dbReference type="SAM" id="MobiDB-lite"/>
    </source>
</evidence>
<feature type="compositionally biased region" description="Basic and acidic residues" evidence="1">
    <location>
        <begin position="409"/>
        <end position="424"/>
    </location>
</feature>
<feature type="compositionally biased region" description="Basic and acidic residues" evidence="1">
    <location>
        <begin position="547"/>
        <end position="562"/>
    </location>
</feature>
<feature type="transmembrane region" description="Helical" evidence="2">
    <location>
        <begin position="191"/>
        <end position="210"/>
    </location>
</feature>
<dbReference type="EMBL" id="HBIJ01003268">
    <property type="protein sequence ID" value="CAE0361534.1"/>
    <property type="molecule type" value="Transcribed_RNA"/>
</dbReference>
<accession>A0A7S3JQA0</accession>
<keyword evidence="2" id="KW-0472">Membrane</keyword>
<feature type="compositionally biased region" description="Low complexity" evidence="1">
    <location>
        <begin position="746"/>
        <end position="766"/>
    </location>
</feature>
<feature type="region of interest" description="Disordered" evidence="1">
    <location>
        <begin position="409"/>
        <end position="438"/>
    </location>
</feature>
<reference evidence="3" key="1">
    <citation type="submission" date="2021-01" db="EMBL/GenBank/DDBJ databases">
        <authorList>
            <person name="Corre E."/>
            <person name="Pelletier E."/>
            <person name="Niang G."/>
            <person name="Scheremetjew M."/>
            <person name="Finn R."/>
            <person name="Kale V."/>
            <person name="Holt S."/>
            <person name="Cochrane G."/>
            <person name="Meng A."/>
            <person name="Brown T."/>
            <person name="Cohen L."/>
        </authorList>
    </citation>
    <scope>NUCLEOTIDE SEQUENCE</scope>
    <source>
        <strain evidence="3">CCMP1510</strain>
    </source>
</reference>
<feature type="region of interest" description="Disordered" evidence="1">
    <location>
        <begin position="742"/>
        <end position="766"/>
    </location>
</feature>
<evidence type="ECO:0000256" key="2">
    <source>
        <dbReference type="SAM" id="Phobius"/>
    </source>
</evidence>
<name>A0A7S3JQA0_9STRA</name>
<keyword evidence="2" id="KW-1133">Transmembrane helix</keyword>